<dbReference type="InterPro" id="IPR036597">
    <property type="entry name" value="Fido-like_dom_sf"/>
</dbReference>
<dbReference type="EMBL" id="CP024955">
    <property type="protein sequence ID" value="ATY83866.1"/>
    <property type="molecule type" value="Genomic_DNA"/>
</dbReference>
<evidence type="ECO:0000259" key="3">
    <source>
        <dbReference type="PROSITE" id="PS51459"/>
    </source>
</evidence>
<evidence type="ECO:0000256" key="1">
    <source>
        <dbReference type="PIRSR" id="PIRSR640198-1"/>
    </source>
</evidence>
<dbReference type="Pfam" id="PF02661">
    <property type="entry name" value="Fic"/>
    <property type="match status" value="1"/>
</dbReference>
<sequence>MPDVMGRWPVSKGIVVLTNRIAEYRGKQALYQRQIPQVLDTLREYAVIQSTESSNRIEGIVVPTRRFTSIMRHASEPQTRSEAEIAGYRDVLRMIHEHHEHMRLTSNLILQLHRDLMKYAGKGGQWKMADNYIEEVAPDGERRIRFQTVPAWQTPGAVEELCRLFLLELQRGEWPDVLLIAAFVLDFLCIHPFADGNGRMARLLSLLLLYQSGYVVGRYISLARVIEDTKDQYYDTLYRSSQGWHEGEHDLTPWMEYFLTMLLEAYRRFEQRVGDTEAAKHRGWKKERIQNVVHGFVADFSISDVEKLCPGISRSMVTRVLNELSRQGVIECIQKGRHARWKRCGQGN</sequence>
<dbReference type="PANTHER" id="PTHR13504:SF33">
    <property type="entry name" value="FIC FAMILY PROTEIN"/>
    <property type="match status" value="1"/>
</dbReference>
<reference evidence="5" key="1">
    <citation type="submission" date="2017-11" db="EMBL/GenBank/DDBJ databases">
        <title>Complete Genome Sequence of Kyrpidia sp. Strain EA-1, a thermophilic, hydrogen-oxidizing Bacterium, isolated from the Azores.</title>
        <authorList>
            <person name="Reiner J.E."/>
            <person name="Lapp C.J."/>
            <person name="Bunk B."/>
            <person name="Gescher J."/>
        </authorList>
    </citation>
    <scope>NUCLEOTIDE SEQUENCE [LARGE SCALE GENOMIC DNA]</scope>
    <source>
        <strain evidence="5">EA-1</strain>
    </source>
</reference>
<keyword evidence="2" id="KW-0547">Nucleotide-binding</keyword>
<proteinExistence type="predicted"/>
<dbReference type="GO" id="GO:0005524">
    <property type="term" value="F:ATP binding"/>
    <property type="evidence" value="ECO:0007669"/>
    <property type="project" value="UniProtKB-KW"/>
</dbReference>
<dbReference type="Proteomes" id="UP000231932">
    <property type="component" value="Chromosome"/>
</dbReference>
<name>A0A2K8N312_9BACL</name>
<feature type="domain" description="Fido" evidence="3">
    <location>
        <begin position="104"/>
        <end position="260"/>
    </location>
</feature>
<gene>
    <name evidence="4" type="ORF">CVV65_01850</name>
</gene>
<keyword evidence="2" id="KW-0067">ATP-binding</keyword>
<dbReference type="KEGG" id="kyr:CVV65_01850"/>
<dbReference type="AlphaFoldDB" id="A0A2K8N312"/>
<protein>
    <submittedName>
        <fullName evidence="4">Cell filamentation protein Fic</fullName>
    </submittedName>
</protein>
<dbReference type="Gene3D" id="1.10.3290.10">
    <property type="entry name" value="Fido-like domain"/>
    <property type="match status" value="1"/>
</dbReference>
<dbReference type="PANTHER" id="PTHR13504">
    <property type="entry name" value="FIDO DOMAIN-CONTAINING PROTEIN DDB_G0283145"/>
    <property type="match status" value="1"/>
</dbReference>
<keyword evidence="5" id="KW-1185">Reference proteome</keyword>
<dbReference type="OrthoDB" id="9813719at2"/>
<accession>A0A2K8N312</accession>
<dbReference type="InterPro" id="IPR040198">
    <property type="entry name" value="Fido_containing"/>
</dbReference>
<feature type="active site" evidence="1">
    <location>
        <position position="191"/>
    </location>
</feature>
<feature type="binding site" evidence="2">
    <location>
        <begin position="233"/>
        <end position="234"/>
    </location>
    <ligand>
        <name>ATP</name>
        <dbReference type="ChEBI" id="CHEBI:30616"/>
    </ligand>
</feature>
<evidence type="ECO:0000256" key="2">
    <source>
        <dbReference type="PIRSR" id="PIRSR640198-2"/>
    </source>
</evidence>
<dbReference type="InterPro" id="IPR003812">
    <property type="entry name" value="Fido"/>
</dbReference>
<dbReference type="SUPFAM" id="SSF140931">
    <property type="entry name" value="Fic-like"/>
    <property type="match status" value="1"/>
</dbReference>
<evidence type="ECO:0000313" key="4">
    <source>
        <dbReference type="EMBL" id="ATY83866.1"/>
    </source>
</evidence>
<evidence type="ECO:0000313" key="5">
    <source>
        <dbReference type="Proteomes" id="UP000231932"/>
    </source>
</evidence>
<feature type="binding site" evidence="2">
    <location>
        <begin position="195"/>
        <end position="202"/>
    </location>
    <ligand>
        <name>ATP</name>
        <dbReference type="ChEBI" id="CHEBI:30616"/>
    </ligand>
</feature>
<organism evidence="4 5">
    <name type="scientific">Kyrpidia spormannii</name>
    <dbReference type="NCBI Taxonomy" id="2055160"/>
    <lineage>
        <taxon>Bacteria</taxon>
        <taxon>Bacillati</taxon>
        <taxon>Bacillota</taxon>
        <taxon>Bacilli</taxon>
        <taxon>Bacillales</taxon>
        <taxon>Alicyclobacillaceae</taxon>
        <taxon>Kyrpidia</taxon>
    </lineage>
</organism>
<dbReference type="PROSITE" id="PS51459">
    <property type="entry name" value="FIDO"/>
    <property type="match status" value="1"/>
</dbReference>